<proteinExistence type="predicted"/>
<dbReference type="Proteomes" id="UP000789375">
    <property type="component" value="Unassembled WGS sequence"/>
</dbReference>
<dbReference type="EMBL" id="CAJVPP010000138">
    <property type="protein sequence ID" value="CAG8446629.1"/>
    <property type="molecule type" value="Genomic_DNA"/>
</dbReference>
<dbReference type="AlphaFoldDB" id="A0A9N8VE24"/>
<accession>A0A9N8VE24</accession>
<reference evidence="1" key="1">
    <citation type="submission" date="2021-06" db="EMBL/GenBank/DDBJ databases">
        <authorList>
            <person name="Kallberg Y."/>
            <person name="Tangrot J."/>
            <person name="Rosling A."/>
        </authorList>
    </citation>
    <scope>NUCLEOTIDE SEQUENCE</scope>
    <source>
        <strain evidence="1">87-6 pot B 2015</strain>
    </source>
</reference>
<evidence type="ECO:0000313" key="1">
    <source>
        <dbReference type="EMBL" id="CAG8446629.1"/>
    </source>
</evidence>
<protein>
    <submittedName>
        <fullName evidence="1">10665_t:CDS:1</fullName>
    </submittedName>
</protein>
<sequence length="192" mass="22613">MEVGSSNLSAKLIAQLATYREKNHYMMMNLYLNIIQLKVDEIVDNNKKEFYEIDEEDIINIENNEQYELNNNEIYIEKIFNLYDKELAELLKTQEKWKGVIFFESEKWDASEDKIYHDYNNVNITGKCIEIHGLKKEKGVKYHLPVVKSKIPLGKETVDEVEEFVHSLLVLQNGLIVNLQAIVNSFQKRPRK</sequence>
<keyword evidence="2" id="KW-1185">Reference proteome</keyword>
<gene>
    <name evidence="1" type="ORF">FMOSSE_LOCUS1219</name>
</gene>
<organism evidence="1 2">
    <name type="scientific">Funneliformis mosseae</name>
    <name type="common">Endomycorrhizal fungus</name>
    <name type="synonym">Glomus mosseae</name>
    <dbReference type="NCBI Taxonomy" id="27381"/>
    <lineage>
        <taxon>Eukaryota</taxon>
        <taxon>Fungi</taxon>
        <taxon>Fungi incertae sedis</taxon>
        <taxon>Mucoromycota</taxon>
        <taxon>Glomeromycotina</taxon>
        <taxon>Glomeromycetes</taxon>
        <taxon>Glomerales</taxon>
        <taxon>Glomeraceae</taxon>
        <taxon>Funneliformis</taxon>
    </lineage>
</organism>
<comment type="caution">
    <text evidence="1">The sequence shown here is derived from an EMBL/GenBank/DDBJ whole genome shotgun (WGS) entry which is preliminary data.</text>
</comment>
<name>A0A9N8VE24_FUNMO</name>
<evidence type="ECO:0000313" key="2">
    <source>
        <dbReference type="Proteomes" id="UP000789375"/>
    </source>
</evidence>